<dbReference type="AlphaFoldDB" id="A0AAE1D115"/>
<organism evidence="2 3">
    <name type="scientific">Elysia crispata</name>
    <name type="common">lettuce slug</name>
    <dbReference type="NCBI Taxonomy" id="231223"/>
    <lineage>
        <taxon>Eukaryota</taxon>
        <taxon>Metazoa</taxon>
        <taxon>Spiralia</taxon>
        <taxon>Lophotrochozoa</taxon>
        <taxon>Mollusca</taxon>
        <taxon>Gastropoda</taxon>
        <taxon>Heterobranchia</taxon>
        <taxon>Euthyneura</taxon>
        <taxon>Panpulmonata</taxon>
        <taxon>Sacoglossa</taxon>
        <taxon>Placobranchoidea</taxon>
        <taxon>Plakobranchidae</taxon>
        <taxon>Elysia</taxon>
    </lineage>
</organism>
<dbReference type="EMBL" id="JAWDGP010005946">
    <property type="protein sequence ID" value="KAK3749341.1"/>
    <property type="molecule type" value="Genomic_DNA"/>
</dbReference>
<keyword evidence="1" id="KW-1133">Transmembrane helix</keyword>
<keyword evidence="3" id="KW-1185">Reference proteome</keyword>
<evidence type="ECO:0000313" key="3">
    <source>
        <dbReference type="Proteomes" id="UP001283361"/>
    </source>
</evidence>
<evidence type="ECO:0000313" key="2">
    <source>
        <dbReference type="EMBL" id="KAK3749341.1"/>
    </source>
</evidence>
<feature type="transmembrane region" description="Helical" evidence="1">
    <location>
        <begin position="221"/>
        <end position="242"/>
    </location>
</feature>
<feature type="transmembrane region" description="Helical" evidence="1">
    <location>
        <begin position="177"/>
        <end position="195"/>
    </location>
</feature>
<protein>
    <submittedName>
        <fullName evidence="2">Uncharacterized protein</fullName>
    </submittedName>
</protein>
<gene>
    <name evidence="2" type="ORF">RRG08_056221</name>
</gene>
<accession>A0AAE1D115</accession>
<evidence type="ECO:0000256" key="1">
    <source>
        <dbReference type="SAM" id="Phobius"/>
    </source>
</evidence>
<keyword evidence="1" id="KW-0472">Membrane</keyword>
<reference evidence="2" key="1">
    <citation type="journal article" date="2023" name="G3 (Bethesda)">
        <title>A reference genome for the long-term kleptoplast-retaining sea slug Elysia crispata morphotype clarki.</title>
        <authorList>
            <person name="Eastman K.E."/>
            <person name="Pendleton A.L."/>
            <person name="Shaikh M.A."/>
            <person name="Suttiyut T."/>
            <person name="Ogas R."/>
            <person name="Tomko P."/>
            <person name="Gavelis G."/>
            <person name="Widhalm J.R."/>
            <person name="Wisecaver J.H."/>
        </authorList>
    </citation>
    <scope>NUCLEOTIDE SEQUENCE</scope>
    <source>
        <strain evidence="2">ECLA1</strain>
    </source>
</reference>
<sequence length="524" mass="57836">MWIILTRLMVLGSLKINERPFFHPVNDTGPLTLAPVPQLSLHYGDSLFCQDKVASFNYRKTNVSHICQDGQPKSYREDYQNQLPRLYQLRLPYKIVGINNLFPSKHRGNSSESLPKIFSVNTVAEKGVERKIPMTEKAGLKCVVIDVARVLNNTLVLIQALKMGLTGVRKLHHNGKLGASPLFYILWTMLTNMVTGQLNPSTAPTTTPDDGDFFDDDNNKAMYLVLPAMVLIYGGCAFIYCAHRCRRYCVQKSKAKLKEEKKRAKQKERFSFSNPMVSGNSSEAPSSSRQGVTVLDMQGQSSMQLQSIEDDVEEMSLVFKKGRSLRIQETNVDSIEDCLQADNQHMNAVAPGYVDGNLSQEMMHLDNQLKAAFRLTQDASKAAVPDTGNAMAAVASNTSAFPLNKRDKFSDDNTTGTASAGAAAVAMAPPTKVPVTVKGGASDSGNPTYSSSKAAETKVIPIAKEDIESILKIRKKVKKPPIPLDLTLRSQPDMVARPDENVLAIRRMNIKASGDKRKIYFSSQ</sequence>
<dbReference type="Proteomes" id="UP001283361">
    <property type="component" value="Unassembled WGS sequence"/>
</dbReference>
<proteinExistence type="predicted"/>
<name>A0AAE1D115_9GAST</name>
<keyword evidence="1" id="KW-0812">Transmembrane</keyword>
<comment type="caution">
    <text evidence="2">The sequence shown here is derived from an EMBL/GenBank/DDBJ whole genome shotgun (WGS) entry which is preliminary data.</text>
</comment>